<dbReference type="GO" id="GO:0030170">
    <property type="term" value="F:pyridoxal phosphate binding"/>
    <property type="evidence" value="ECO:0007669"/>
    <property type="project" value="TreeGrafter"/>
</dbReference>
<sequence>MLEFGDIETAARRLDGVAHRTPVLTSRTLDELLGAKVFLKAENLQRMGAFKFRGGYNAVNSLSDEQRKHGVVAFSSGNHAQAVALAAQLHGCQATIVMPHDAPALKVAATKGYGAEVVVYDRYKEDRAAIATKLVQERGSNLIPPFDDLRVMAGQGTAALELLQDVNDLDALIVCAGGGGLLSGCTVAAKHLRPSIKVYGAEPERGNDMQQSLREGRIVGIDVPRTICDGQQTQAVGKHPFEVIQALVTDVLTVPDPVVLEAMRFAYERMKIVLEPSGACALATLMHHREQFRGQKVGITLSGGNIGVDRFVALLTGAEQVD</sequence>
<gene>
    <name evidence="6" type="ORF">EZ216_18870</name>
</gene>
<name>A0A4Z0BGV7_9BURK</name>
<dbReference type="GO" id="GO:0018114">
    <property type="term" value="F:threonine racemase activity"/>
    <property type="evidence" value="ECO:0007669"/>
    <property type="project" value="TreeGrafter"/>
</dbReference>
<proteinExistence type="inferred from homology"/>
<evidence type="ECO:0000313" key="7">
    <source>
        <dbReference type="Proteomes" id="UP000297839"/>
    </source>
</evidence>
<evidence type="ECO:0000256" key="4">
    <source>
        <dbReference type="ARBA" id="ARBA00023239"/>
    </source>
</evidence>
<dbReference type="Gene3D" id="3.40.50.1100">
    <property type="match status" value="2"/>
</dbReference>
<comment type="caution">
    <text evidence="6">The sequence shown here is derived from an EMBL/GenBank/DDBJ whole genome shotgun (WGS) entry which is preliminary data.</text>
</comment>
<dbReference type="InterPro" id="IPR036052">
    <property type="entry name" value="TrpB-like_PALP_sf"/>
</dbReference>
<dbReference type="FunFam" id="3.40.50.1100:FF:000007">
    <property type="entry name" value="L-threonine dehydratase catabolic TdcB"/>
    <property type="match status" value="1"/>
</dbReference>
<keyword evidence="7" id="KW-1185">Reference proteome</keyword>
<evidence type="ECO:0000259" key="5">
    <source>
        <dbReference type="Pfam" id="PF00291"/>
    </source>
</evidence>
<comment type="similarity">
    <text evidence="2">Belongs to the serine/threonine dehydratase family.</text>
</comment>
<dbReference type="PANTHER" id="PTHR43050:SF1">
    <property type="entry name" value="SERINE RACEMASE"/>
    <property type="match status" value="1"/>
</dbReference>
<evidence type="ECO:0000256" key="1">
    <source>
        <dbReference type="ARBA" id="ARBA00001933"/>
    </source>
</evidence>
<dbReference type="RefSeq" id="WP_135251347.1">
    <property type="nucleotide sequence ID" value="NZ_SMLK01000008.1"/>
</dbReference>
<dbReference type="Proteomes" id="UP000297839">
    <property type="component" value="Unassembled WGS sequence"/>
</dbReference>
<keyword evidence="3" id="KW-0663">Pyridoxal phosphate</keyword>
<dbReference type="NCBIfam" id="NF005454">
    <property type="entry name" value="PRK07048.1"/>
    <property type="match status" value="1"/>
</dbReference>
<dbReference type="GO" id="GO:0030378">
    <property type="term" value="F:serine racemase activity"/>
    <property type="evidence" value="ECO:0007669"/>
    <property type="project" value="TreeGrafter"/>
</dbReference>
<dbReference type="AlphaFoldDB" id="A0A4Z0BGV7"/>
<dbReference type="EC" id="4.3.1.16" evidence="6"/>
<dbReference type="GO" id="GO:0005524">
    <property type="term" value="F:ATP binding"/>
    <property type="evidence" value="ECO:0007669"/>
    <property type="project" value="TreeGrafter"/>
</dbReference>
<dbReference type="PANTHER" id="PTHR43050">
    <property type="entry name" value="SERINE / THREONINE RACEMASE FAMILY MEMBER"/>
    <property type="match status" value="1"/>
</dbReference>
<reference evidence="6 7" key="1">
    <citation type="submission" date="2019-03" db="EMBL/GenBank/DDBJ databases">
        <title>Ramlibacter sp. 18x22-1, whole genome shotgun sequence.</title>
        <authorList>
            <person name="Zhang X."/>
            <person name="Feng G."/>
            <person name="Zhu H."/>
        </authorList>
    </citation>
    <scope>NUCLEOTIDE SEQUENCE [LARGE SCALE GENOMIC DNA]</scope>
    <source>
        <strain evidence="6 7">18x22-1</strain>
    </source>
</reference>
<dbReference type="CDD" id="cd01562">
    <property type="entry name" value="Thr-dehyd"/>
    <property type="match status" value="1"/>
</dbReference>
<dbReference type="GO" id="GO:0000287">
    <property type="term" value="F:magnesium ion binding"/>
    <property type="evidence" value="ECO:0007669"/>
    <property type="project" value="TreeGrafter"/>
</dbReference>
<organism evidence="6 7">
    <name type="scientific">Ramlibacter humi</name>
    <dbReference type="NCBI Taxonomy" id="2530451"/>
    <lineage>
        <taxon>Bacteria</taxon>
        <taxon>Pseudomonadati</taxon>
        <taxon>Pseudomonadota</taxon>
        <taxon>Betaproteobacteria</taxon>
        <taxon>Burkholderiales</taxon>
        <taxon>Comamonadaceae</taxon>
        <taxon>Ramlibacter</taxon>
    </lineage>
</organism>
<feature type="domain" description="Tryptophan synthase beta chain-like PALP" evidence="5">
    <location>
        <begin position="19"/>
        <end position="303"/>
    </location>
</feature>
<protein>
    <submittedName>
        <fullName evidence="6">Threo-3-hydroxy-L-aspartate ammonia-lyase</fullName>
        <ecNumber evidence="6">4.3.1.16</ecNumber>
    </submittedName>
</protein>
<evidence type="ECO:0000256" key="2">
    <source>
        <dbReference type="ARBA" id="ARBA00010869"/>
    </source>
</evidence>
<evidence type="ECO:0000256" key="3">
    <source>
        <dbReference type="ARBA" id="ARBA00022898"/>
    </source>
</evidence>
<comment type="cofactor">
    <cofactor evidence="1">
        <name>pyridoxal 5'-phosphate</name>
        <dbReference type="ChEBI" id="CHEBI:597326"/>
    </cofactor>
</comment>
<dbReference type="GO" id="GO:0070179">
    <property type="term" value="P:D-serine biosynthetic process"/>
    <property type="evidence" value="ECO:0007669"/>
    <property type="project" value="TreeGrafter"/>
</dbReference>
<dbReference type="InterPro" id="IPR001926">
    <property type="entry name" value="TrpB-like_PALP"/>
</dbReference>
<dbReference type="GO" id="GO:0003941">
    <property type="term" value="F:L-serine ammonia-lyase activity"/>
    <property type="evidence" value="ECO:0007669"/>
    <property type="project" value="TreeGrafter"/>
</dbReference>
<dbReference type="EMBL" id="SMLK01000008">
    <property type="protein sequence ID" value="TFY97148.1"/>
    <property type="molecule type" value="Genomic_DNA"/>
</dbReference>
<dbReference type="GO" id="GO:0030848">
    <property type="term" value="F:threo-3-hydroxyaspartate ammonia-lyase activity"/>
    <property type="evidence" value="ECO:0007669"/>
    <property type="project" value="UniProtKB-EC"/>
</dbReference>
<keyword evidence="4 6" id="KW-0456">Lyase</keyword>
<evidence type="ECO:0000313" key="6">
    <source>
        <dbReference type="EMBL" id="TFY97148.1"/>
    </source>
</evidence>
<accession>A0A4Z0BGV7</accession>
<dbReference type="Pfam" id="PF00291">
    <property type="entry name" value="PALP"/>
    <property type="match status" value="1"/>
</dbReference>
<dbReference type="SUPFAM" id="SSF53686">
    <property type="entry name" value="Tryptophan synthase beta subunit-like PLP-dependent enzymes"/>
    <property type="match status" value="1"/>
</dbReference>
<dbReference type="OrthoDB" id="9811476at2"/>